<dbReference type="EnsemblBacteria" id="CAJ67770">
    <property type="protein sequence ID" value="CAJ67770"/>
    <property type="gene ID" value="CD630_09341"/>
</dbReference>
<reference evidence="1 2" key="1">
    <citation type="journal article" date="2006" name="Nat. Genet.">
        <title>The multidrug-resistant human pathogen Clostridium difficile has a highly mobile, mosaic genome.</title>
        <authorList>
            <person name="Sebaihia M."/>
            <person name="Wren B.W."/>
            <person name="Mullany P."/>
            <person name="Fairweather N.F."/>
            <person name="Minton N."/>
            <person name="Stabler R."/>
            <person name="Thomson N.R."/>
            <person name="Roberts A.P."/>
            <person name="Cerdeno-Tarraga A.M."/>
            <person name="Wang H."/>
            <person name="Holden M.T.G."/>
            <person name="Wright A."/>
            <person name="Churcher C."/>
            <person name="Quail M.A."/>
            <person name="Baker S."/>
            <person name="Bason N."/>
            <person name="Brooks K."/>
            <person name="Chillingworth T."/>
            <person name="Cronin A."/>
            <person name="Davis P."/>
            <person name="Dowd L."/>
            <person name="Fraser A."/>
            <person name="Feltwell T."/>
            <person name="Hance Z."/>
            <person name="Holroyd S."/>
            <person name="Jagels K."/>
            <person name="Moule S."/>
            <person name="Mungall K."/>
            <person name="Price C."/>
            <person name="Rabbinowitsch R."/>
            <person name="Sharp S."/>
            <person name="Simmonds M."/>
            <person name="Steven K."/>
            <person name="Unwin L."/>
            <person name="Whithead S."/>
            <person name="Dupuy B."/>
            <person name="Dougan G."/>
            <person name="Barrell B.and.Parkhill.J."/>
        </authorList>
    </citation>
    <scope>NUCLEOTIDE SEQUENCE [LARGE SCALE GENOMIC DNA]</scope>
    <source>
        <strain evidence="1 2">630</strain>
    </source>
</reference>
<dbReference type="KEGG" id="cdf:CD630_09341"/>
<accession>Q18AC7</accession>
<gene>
    <name evidence="1" type="ordered locus">CD630_09341</name>
</gene>
<organism evidence="1 2">
    <name type="scientific">Clostridioides difficile (strain 630)</name>
    <name type="common">Peptoclostridium difficile</name>
    <dbReference type="NCBI Taxonomy" id="272563"/>
    <lineage>
        <taxon>Bacteria</taxon>
        <taxon>Bacillati</taxon>
        <taxon>Bacillota</taxon>
        <taxon>Clostridia</taxon>
        <taxon>Peptostreptococcales</taxon>
        <taxon>Peptostreptococcaceae</taxon>
        <taxon>Clostridioides</taxon>
    </lineage>
</organism>
<proteinExistence type="predicted"/>
<dbReference type="PATRIC" id="fig|272563.8.peg.979"/>
<dbReference type="EMBL" id="AM180355">
    <property type="protein sequence ID" value="CAJ67770.1"/>
    <property type="molecule type" value="Genomic_DNA"/>
</dbReference>
<sequence>MKRRRCNWCGKLFYLEEKSKEAYCCKECRKKAKKVKK</sequence>
<evidence type="ECO:0000313" key="2">
    <source>
        <dbReference type="Proteomes" id="UP000001978"/>
    </source>
</evidence>
<protein>
    <submittedName>
        <fullName evidence="1">Phage protein</fullName>
    </submittedName>
</protein>
<evidence type="ECO:0000313" key="1">
    <source>
        <dbReference type="EMBL" id="CAJ67770.1"/>
    </source>
</evidence>
<dbReference type="Proteomes" id="UP000001978">
    <property type="component" value="Chromosome"/>
</dbReference>
<name>Q18AC7_CLOD6</name>
<dbReference type="AlphaFoldDB" id="Q18AC7"/>
<dbReference type="BioCyc" id="PDIF272563:G12WB-1046-MONOMER"/>